<organism evidence="10 11">
    <name type="scientific">Candidatus Stercoripulliclostridium merdigallinarum</name>
    <dbReference type="NCBI Taxonomy" id="2840951"/>
    <lineage>
        <taxon>Bacteria</taxon>
        <taxon>Bacillati</taxon>
        <taxon>Bacillota</taxon>
        <taxon>Clostridia</taxon>
        <taxon>Eubacteriales</taxon>
        <taxon>Candidatus Stercoripulliclostridium</taxon>
    </lineage>
</organism>
<reference evidence="10" key="2">
    <citation type="journal article" date="2021" name="PeerJ">
        <title>Extensive microbial diversity within the chicken gut microbiome revealed by metagenomics and culture.</title>
        <authorList>
            <person name="Gilroy R."/>
            <person name="Ravi A."/>
            <person name="Getino M."/>
            <person name="Pursley I."/>
            <person name="Horton D.L."/>
            <person name="Alikhan N.F."/>
            <person name="Baker D."/>
            <person name="Gharbi K."/>
            <person name="Hall N."/>
            <person name="Watson M."/>
            <person name="Adriaenssens E.M."/>
            <person name="Foster-Nyarko E."/>
            <person name="Jarju S."/>
            <person name="Secka A."/>
            <person name="Antonio M."/>
            <person name="Oren A."/>
            <person name="Chaudhuri R.R."/>
            <person name="La Ragione R."/>
            <person name="Hildebrand F."/>
            <person name="Pallen M.J."/>
        </authorList>
    </citation>
    <scope>NUCLEOTIDE SEQUENCE</scope>
    <source>
        <strain evidence="10">18911</strain>
    </source>
</reference>
<gene>
    <name evidence="10" type="ORF">IAB05_06200</name>
</gene>
<evidence type="ECO:0000313" key="11">
    <source>
        <dbReference type="Proteomes" id="UP000824094"/>
    </source>
</evidence>
<feature type="transmembrane region" description="Helical" evidence="8">
    <location>
        <begin position="137"/>
        <end position="155"/>
    </location>
</feature>
<protein>
    <submittedName>
        <fullName evidence="10">ABC transporter permease</fullName>
    </submittedName>
</protein>
<dbReference type="Proteomes" id="UP000824094">
    <property type="component" value="Unassembled WGS sequence"/>
</dbReference>
<accession>A0A9D1SI96</accession>
<dbReference type="PANTHER" id="PTHR42929">
    <property type="entry name" value="INNER MEMBRANE ABC TRANSPORTER PERMEASE PROTEIN YDCU-RELATED-RELATED"/>
    <property type="match status" value="1"/>
</dbReference>
<dbReference type="GO" id="GO:0055085">
    <property type="term" value="P:transmembrane transport"/>
    <property type="evidence" value="ECO:0007669"/>
    <property type="project" value="InterPro"/>
</dbReference>
<keyword evidence="5 8" id="KW-0812">Transmembrane</keyword>
<evidence type="ECO:0000256" key="2">
    <source>
        <dbReference type="ARBA" id="ARBA00007069"/>
    </source>
</evidence>
<sequence>MKAKELFQKGIGKIKKFRLTRRVFAYPYVLFMLVFIVAPLIVLLVNAFLDSEGNFTFGNFATFFTDSTSLSVLGMSLAVGAITTALCLLIGYPLAYIVSKWSSGSVIVLLVILPMWVNFLIRTYALKAIFNAMDIRLGVGTVIVGMVYNFIPYMIMPLHTTISNIDPSYAEAAKDLGATPWKTFFKTTLPLSLPGIISGVTMVFIPTISAFAISEMLSNNTVLMFGDSINLRFEWQLYGVGSVMSIVMLVFVLILNFFMNRANKGEAPKGIW</sequence>
<feature type="transmembrane region" description="Helical" evidence="8">
    <location>
        <begin position="23"/>
        <end position="49"/>
    </location>
</feature>
<feature type="transmembrane region" description="Helical" evidence="8">
    <location>
        <begin position="191"/>
        <end position="217"/>
    </location>
</feature>
<feature type="domain" description="ABC transmembrane type-1" evidence="9">
    <location>
        <begin position="73"/>
        <end position="259"/>
    </location>
</feature>
<dbReference type="AlphaFoldDB" id="A0A9D1SI96"/>
<keyword evidence="7 8" id="KW-0472">Membrane</keyword>
<keyword evidence="6 8" id="KW-1133">Transmembrane helix</keyword>
<dbReference type="PROSITE" id="PS50928">
    <property type="entry name" value="ABC_TM1"/>
    <property type="match status" value="1"/>
</dbReference>
<dbReference type="Pfam" id="PF00528">
    <property type="entry name" value="BPD_transp_1"/>
    <property type="match status" value="1"/>
</dbReference>
<dbReference type="InterPro" id="IPR000515">
    <property type="entry name" value="MetI-like"/>
</dbReference>
<dbReference type="InterPro" id="IPR035906">
    <property type="entry name" value="MetI-like_sf"/>
</dbReference>
<evidence type="ECO:0000256" key="7">
    <source>
        <dbReference type="ARBA" id="ARBA00023136"/>
    </source>
</evidence>
<comment type="caution">
    <text evidence="10">The sequence shown here is derived from an EMBL/GenBank/DDBJ whole genome shotgun (WGS) entry which is preliminary data.</text>
</comment>
<evidence type="ECO:0000256" key="1">
    <source>
        <dbReference type="ARBA" id="ARBA00004651"/>
    </source>
</evidence>
<dbReference type="PANTHER" id="PTHR42929:SF1">
    <property type="entry name" value="INNER MEMBRANE ABC TRANSPORTER PERMEASE PROTEIN YDCU-RELATED"/>
    <property type="match status" value="1"/>
</dbReference>
<comment type="similarity">
    <text evidence="2">Belongs to the binding-protein-dependent transport system permease family. CysTW subfamily.</text>
</comment>
<evidence type="ECO:0000256" key="4">
    <source>
        <dbReference type="ARBA" id="ARBA00022475"/>
    </source>
</evidence>
<keyword evidence="3 8" id="KW-0813">Transport</keyword>
<reference evidence="10" key="1">
    <citation type="submission" date="2020-10" db="EMBL/GenBank/DDBJ databases">
        <authorList>
            <person name="Gilroy R."/>
        </authorList>
    </citation>
    <scope>NUCLEOTIDE SEQUENCE</scope>
    <source>
        <strain evidence="10">18911</strain>
    </source>
</reference>
<evidence type="ECO:0000259" key="9">
    <source>
        <dbReference type="PROSITE" id="PS50928"/>
    </source>
</evidence>
<name>A0A9D1SI96_9FIRM</name>
<evidence type="ECO:0000256" key="3">
    <source>
        <dbReference type="ARBA" id="ARBA00022448"/>
    </source>
</evidence>
<keyword evidence="4" id="KW-1003">Cell membrane</keyword>
<feature type="transmembrane region" description="Helical" evidence="8">
    <location>
        <begin position="106"/>
        <end position="125"/>
    </location>
</feature>
<feature type="transmembrane region" description="Helical" evidence="8">
    <location>
        <begin position="237"/>
        <end position="259"/>
    </location>
</feature>
<dbReference type="SUPFAM" id="SSF161098">
    <property type="entry name" value="MetI-like"/>
    <property type="match status" value="1"/>
</dbReference>
<evidence type="ECO:0000256" key="5">
    <source>
        <dbReference type="ARBA" id="ARBA00022692"/>
    </source>
</evidence>
<dbReference type="GO" id="GO:0005886">
    <property type="term" value="C:plasma membrane"/>
    <property type="evidence" value="ECO:0007669"/>
    <property type="project" value="UniProtKB-SubCell"/>
</dbReference>
<evidence type="ECO:0000256" key="8">
    <source>
        <dbReference type="RuleBase" id="RU363032"/>
    </source>
</evidence>
<dbReference type="EMBL" id="DVNF01000181">
    <property type="protein sequence ID" value="HIU60965.1"/>
    <property type="molecule type" value="Genomic_DNA"/>
</dbReference>
<evidence type="ECO:0000313" key="10">
    <source>
        <dbReference type="EMBL" id="HIU60965.1"/>
    </source>
</evidence>
<feature type="transmembrane region" description="Helical" evidence="8">
    <location>
        <begin position="69"/>
        <end position="94"/>
    </location>
</feature>
<dbReference type="Gene3D" id="1.10.3720.10">
    <property type="entry name" value="MetI-like"/>
    <property type="match status" value="1"/>
</dbReference>
<comment type="subcellular location">
    <subcellularLocation>
        <location evidence="1 8">Cell membrane</location>
        <topology evidence="1 8">Multi-pass membrane protein</topology>
    </subcellularLocation>
</comment>
<proteinExistence type="inferred from homology"/>
<evidence type="ECO:0000256" key="6">
    <source>
        <dbReference type="ARBA" id="ARBA00022989"/>
    </source>
</evidence>
<dbReference type="CDD" id="cd06261">
    <property type="entry name" value="TM_PBP2"/>
    <property type="match status" value="1"/>
</dbReference>